<dbReference type="InterPro" id="IPR001304">
    <property type="entry name" value="C-type_lectin-like"/>
</dbReference>
<dbReference type="InterPro" id="IPR033989">
    <property type="entry name" value="CD209-like_CTLD"/>
</dbReference>
<keyword evidence="4 15" id="KW-0812">Transmembrane</keyword>
<keyword evidence="18" id="KW-1185">Reference proteome</keyword>
<keyword evidence="14" id="KW-0325">Glycoprotein</keyword>
<keyword evidence="11" id="KW-1064">Adaptive immunity</keyword>
<dbReference type="GO" id="GO:0045087">
    <property type="term" value="P:innate immune response"/>
    <property type="evidence" value="ECO:0007669"/>
    <property type="project" value="UniProtKB-KW"/>
</dbReference>
<keyword evidence="10 15" id="KW-1133">Transmembrane helix</keyword>
<accession>A0A8C8Z0R1</accession>
<organism evidence="17 18">
    <name type="scientific">Prolemur simus</name>
    <name type="common">Greater bamboo lemur</name>
    <name type="synonym">Hapalemur simus</name>
    <dbReference type="NCBI Taxonomy" id="1328070"/>
    <lineage>
        <taxon>Eukaryota</taxon>
        <taxon>Metazoa</taxon>
        <taxon>Chordata</taxon>
        <taxon>Craniata</taxon>
        <taxon>Vertebrata</taxon>
        <taxon>Euteleostomi</taxon>
        <taxon>Mammalia</taxon>
        <taxon>Eutheria</taxon>
        <taxon>Euarchontoglires</taxon>
        <taxon>Primates</taxon>
        <taxon>Strepsirrhini</taxon>
        <taxon>Lemuriformes</taxon>
        <taxon>Lemuridae</taxon>
        <taxon>Prolemur</taxon>
    </lineage>
</organism>
<keyword evidence="13" id="KW-1015">Disulfide bond</keyword>
<reference evidence="17" key="1">
    <citation type="submission" date="2025-08" db="UniProtKB">
        <authorList>
            <consortium name="Ensembl"/>
        </authorList>
    </citation>
    <scope>IDENTIFICATION</scope>
</reference>
<dbReference type="FunFam" id="3.10.100.10:FF:000024">
    <property type="entry name" value="C-type lectin domain family 4 member A"/>
    <property type="match status" value="1"/>
</dbReference>
<evidence type="ECO:0000256" key="3">
    <source>
        <dbReference type="ARBA" id="ARBA00022588"/>
    </source>
</evidence>
<evidence type="ECO:0000256" key="2">
    <source>
        <dbReference type="ARBA" id="ARBA00022475"/>
    </source>
</evidence>
<protein>
    <submittedName>
        <fullName evidence="17">C-type lectin domain family 4 member C</fullName>
    </submittedName>
</protein>
<evidence type="ECO:0000313" key="18">
    <source>
        <dbReference type="Proteomes" id="UP000694414"/>
    </source>
</evidence>
<evidence type="ECO:0000256" key="8">
    <source>
        <dbReference type="ARBA" id="ARBA00022859"/>
    </source>
</evidence>
<dbReference type="GeneTree" id="ENSGT00940000162867"/>
<evidence type="ECO:0000256" key="11">
    <source>
        <dbReference type="ARBA" id="ARBA00023130"/>
    </source>
</evidence>
<dbReference type="InterPro" id="IPR016187">
    <property type="entry name" value="CTDL_fold"/>
</dbReference>
<dbReference type="AlphaFoldDB" id="A0A8C8Z0R1"/>
<dbReference type="InterPro" id="IPR050111">
    <property type="entry name" value="C-type_lectin/snaclec_domain"/>
</dbReference>
<evidence type="ECO:0000259" key="16">
    <source>
        <dbReference type="PROSITE" id="PS50041"/>
    </source>
</evidence>
<comment type="subcellular location">
    <subcellularLocation>
        <location evidence="1">Cell membrane</location>
        <topology evidence="1">Single-pass type II membrane protein</topology>
    </subcellularLocation>
</comment>
<dbReference type="Proteomes" id="UP000694414">
    <property type="component" value="Unplaced"/>
</dbReference>
<evidence type="ECO:0000256" key="1">
    <source>
        <dbReference type="ARBA" id="ARBA00004401"/>
    </source>
</evidence>
<dbReference type="InterPro" id="IPR018378">
    <property type="entry name" value="C-type_lectin_CS"/>
</dbReference>
<feature type="domain" description="C-type lectin" evidence="16">
    <location>
        <begin position="91"/>
        <end position="209"/>
    </location>
</feature>
<reference evidence="17" key="2">
    <citation type="submission" date="2025-09" db="UniProtKB">
        <authorList>
            <consortium name="Ensembl"/>
        </authorList>
    </citation>
    <scope>IDENTIFICATION</scope>
</reference>
<evidence type="ECO:0000256" key="6">
    <source>
        <dbReference type="ARBA" id="ARBA00022734"/>
    </source>
</evidence>
<dbReference type="GO" id="GO:0002250">
    <property type="term" value="P:adaptive immune response"/>
    <property type="evidence" value="ECO:0007669"/>
    <property type="project" value="UniProtKB-KW"/>
</dbReference>
<keyword evidence="5" id="KW-0479">Metal-binding</keyword>
<dbReference type="Ensembl" id="ENSPSMT00000008352.1">
    <property type="protein sequence ID" value="ENSPSMP00000007093.1"/>
    <property type="gene ID" value="ENSPSMG00000005281.1"/>
</dbReference>
<keyword evidence="9" id="KW-0735">Signal-anchor</keyword>
<dbReference type="GO" id="GO:0005886">
    <property type="term" value="C:plasma membrane"/>
    <property type="evidence" value="ECO:0007669"/>
    <property type="project" value="UniProtKB-SubCell"/>
</dbReference>
<evidence type="ECO:0000256" key="15">
    <source>
        <dbReference type="SAM" id="Phobius"/>
    </source>
</evidence>
<proteinExistence type="predicted"/>
<keyword evidence="7" id="KW-0106">Calcium</keyword>
<dbReference type="CDD" id="cd03590">
    <property type="entry name" value="CLECT_DC-SIGN_like"/>
    <property type="match status" value="1"/>
</dbReference>
<evidence type="ECO:0000256" key="12">
    <source>
        <dbReference type="ARBA" id="ARBA00023136"/>
    </source>
</evidence>
<name>A0A8C8Z0R1_PROSS</name>
<dbReference type="GO" id="GO:0046872">
    <property type="term" value="F:metal ion binding"/>
    <property type="evidence" value="ECO:0007669"/>
    <property type="project" value="UniProtKB-KW"/>
</dbReference>
<dbReference type="PROSITE" id="PS00615">
    <property type="entry name" value="C_TYPE_LECTIN_1"/>
    <property type="match status" value="1"/>
</dbReference>
<dbReference type="Gene3D" id="3.10.100.10">
    <property type="entry name" value="Mannose-Binding Protein A, subunit A"/>
    <property type="match status" value="1"/>
</dbReference>
<feature type="transmembrane region" description="Helical" evidence="15">
    <location>
        <begin position="21"/>
        <end position="42"/>
    </location>
</feature>
<dbReference type="InterPro" id="IPR016186">
    <property type="entry name" value="C-type_lectin-like/link_sf"/>
</dbReference>
<gene>
    <name evidence="17" type="primary">CLEC4C</name>
</gene>
<dbReference type="PROSITE" id="PS50041">
    <property type="entry name" value="C_TYPE_LECTIN_2"/>
    <property type="match status" value="1"/>
</dbReference>
<dbReference type="GO" id="GO:0030246">
    <property type="term" value="F:carbohydrate binding"/>
    <property type="evidence" value="ECO:0007669"/>
    <property type="project" value="UniProtKB-KW"/>
</dbReference>
<keyword evidence="3" id="KW-0399">Innate immunity</keyword>
<evidence type="ECO:0000256" key="5">
    <source>
        <dbReference type="ARBA" id="ARBA00022723"/>
    </source>
</evidence>
<keyword evidence="8" id="KW-0391">Immunity</keyword>
<keyword evidence="6" id="KW-0430">Lectin</keyword>
<evidence type="ECO:0000256" key="7">
    <source>
        <dbReference type="ARBA" id="ARBA00022837"/>
    </source>
</evidence>
<dbReference type="SUPFAM" id="SSF56436">
    <property type="entry name" value="C-type lectin-like"/>
    <property type="match status" value="1"/>
</dbReference>
<dbReference type="PANTHER" id="PTHR22803">
    <property type="entry name" value="MANNOSE, PHOSPHOLIPASE, LECTIN RECEPTOR RELATED"/>
    <property type="match status" value="1"/>
</dbReference>
<dbReference type="SMART" id="SM00034">
    <property type="entry name" value="CLECT"/>
    <property type="match status" value="1"/>
</dbReference>
<dbReference type="Pfam" id="PF00059">
    <property type="entry name" value="Lectin_C"/>
    <property type="match status" value="1"/>
</dbReference>
<evidence type="ECO:0000256" key="4">
    <source>
        <dbReference type="ARBA" id="ARBA00022692"/>
    </source>
</evidence>
<keyword evidence="12 15" id="KW-0472">Membrane</keyword>
<evidence type="ECO:0000256" key="10">
    <source>
        <dbReference type="ARBA" id="ARBA00022989"/>
    </source>
</evidence>
<evidence type="ECO:0000313" key="17">
    <source>
        <dbReference type="Ensembl" id="ENSPSMP00000007093.1"/>
    </source>
</evidence>
<sequence length="215" mass="25240">MVPEEHLQDREKGFWWLQVKVWSVAAVSISLLSACFIVHSVVTYNNSVYSKTIKKLSKLREYQQNYSSLTCVTGETEVEDWSCCPTLWSSFQSSCYFVSTVRQSWAQHWKNCSMMGAHLAVINTEDEEDFIIQNLNEDSAYFMGLSDPEGQRHWQWVDQTPYNKSATFWHSDEPNDPSERCVVVNFRHPSRKWGWNDVRCHEPEKSICEMMKIYL</sequence>
<evidence type="ECO:0000256" key="9">
    <source>
        <dbReference type="ARBA" id="ARBA00022968"/>
    </source>
</evidence>
<evidence type="ECO:0000256" key="14">
    <source>
        <dbReference type="ARBA" id="ARBA00023180"/>
    </source>
</evidence>
<evidence type="ECO:0000256" key="13">
    <source>
        <dbReference type="ARBA" id="ARBA00023157"/>
    </source>
</evidence>
<keyword evidence="2" id="KW-1003">Cell membrane</keyword>